<evidence type="ECO:0000256" key="1">
    <source>
        <dbReference type="ARBA" id="ARBA00022801"/>
    </source>
</evidence>
<dbReference type="Proteomes" id="UP000199308">
    <property type="component" value="Unassembled WGS sequence"/>
</dbReference>
<dbReference type="RefSeq" id="WP_093327703.1">
    <property type="nucleotide sequence ID" value="NZ_AP027363.1"/>
</dbReference>
<reference evidence="3 4" key="1">
    <citation type="submission" date="2016-10" db="EMBL/GenBank/DDBJ databases">
        <authorList>
            <person name="de Groot N.N."/>
        </authorList>
    </citation>
    <scope>NUCLEOTIDE SEQUENCE [LARGE SCALE GENOMIC DNA]</scope>
    <source>
        <strain evidence="3 4">DSM 19706</strain>
    </source>
</reference>
<dbReference type="OrthoDB" id="9795554at2"/>
<organism evidence="3 4">
    <name type="scientific">Thalassotalea agarivorans</name>
    <name type="common">Thalassomonas agarivorans</name>
    <dbReference type="NCBI Taxonomy" id="349064"/>
    <lineage>
        <taxon>Bacteria</taxon>
        <taxon>Pseudomonadati</taxon>
        <taxon>Pseudomonadota</taxon>
        <taxon>Gammaproteobacteria</taxon>
        <taxon>Alteromonadales</taxon>
        <taxon>Colwelliaceae</taxon>
        <taxon>Thalassotalea</taxon>
    </lineage>
</organism>
<dbReference type="GO" id="GO:0016788">
    <property type="term" value="F:hydrolase activity, acting on ester bonds"/>
    <property type="evidence" value="ECO:0007669"/>
    <property type="project" value="UniProtKB-ARBA"/>
</dbReference>
<sequence>MDGYGDVAVLPEHLKSIPNVMMFHGNGVFDNKPNGGKGIWAPLKAGHGGGFASDGVKNYYSKRFGAELSFAYALTKQFPDKHIAIIKYAVGGTGLHLKTGYGNWSPDFREGNGQNQYDFALTTFANAFAAQDIDGDGEKDTLVPAGIMWMQGEADAHQSEASAKAYEYNLTRLMNLLRAALRDDSVTVVIAKITDSQLGEEDIMPFIDIVHQAQKQFVSKDICAAYMEETSTYPYEEKDPWHYLSPGYISMGEDFARHYIKLAKTCAK</sequence>
<dbReference type="InterPro" id="IPR005181">
    <property type="entry name" value="SASA"/>
</dbReference>
<evidence type="ECO:0000313" key="4">
    <source>
        <dbReference type="Proteomes" id="UP000199308"/>
    </source>
</evidence>
<dbReference type="STRING" id="349064.SAMN05660429_00685"/>
<dbReference type="Pfam" id="PF03629">
    <property type="entry name" value="SASA"/>
    <property type="match status" value="1"/>
</dbReference>
<accession>A0A1I0AGP5</accession>
<dbReference type="InterPro" id="IPR052940">
    <property type="entry name" value="Carb_Esterase_6"/>
</dbReference>
<dbReference type="Gene3D" id="3.40.50.1110">
    <property type="entry name" value="SGNH hydrolase"/>
    <property type="match status" value="1"/>
</dbReference>
<feature type="domain" description="Sialate O-acetylesterase" evidence="2">
    <location>
        <begin position="61"/>
        <end position="261"/>
    </location>
</feature>
<dbReference type="SUPFAM" id="SSF52266">
    <property type="entry name" value="SGNH hydrolase"/>
    <property type="match status" value="1"/>
</dbReference>
<keyword evidence="1" id="KW-0378">Hydrolase</keyword>
<gene>
    <name evidence="3" type="ORF">SAMN05660429_00685</name>
</gene>
<keyword evidence="4" id="KW-1185">Reference proteome</keyword>
<dbReference type="PANTHER" id="PTHR31988">
    <property type="entry name" value="ESTERASE, PUTATIVE (DUF303)-RELATED"/>
    <property type="match status" value="1"/>
</dbReference>
<dbReference type="AlphaFoldDB" id="A0A1I0AGP5"/>
<evidence type="ECO:0000313" key="3">
    <source>
        <dbReference type="EMBL" id="SES92872.1"/>
    </source>
</evidence>
<name>A0A1I0AGP5_THASX</name>
<dbReference type="InterPro" id="IPR036514">
    <property type="entry name" value="SGNH_hydro_sf"/>
</dbReference>
<evidence type="ECO:0000259" key="2">
    <source>
        <dbReference type="Pfam" id="PF03629"/>
    </source>
</evidence>
<dbReference type="EMBL" id="FOHK01000003">
    <property type="protein sequence ID" value="SES92872.1"/>
    <property type="molecule type" value="Genomic_DNA"/>
</dbReference>
<dbReference type="PANTHER" id="PTHR31988:SF19">
    <property type="entry name" value="9-O-ACETYL-N-ACETYLNEURAMINIC ACID DEACETYLASE-RELATED"/>
    <property type="match status" value="1"/>
</dbReference>
<protein>
    <recommendedName>
        <fullName evidence="2">Sialate O-acetylesterase domain-containing protein</fullName>
    </recommendedName>
</protein>
<proteinExistence type="predicted"/>